<feature type="transmembrane region" description="Helical" evidence="7">
    <location>
        <begin position="83"/>
        <end position="103"/>
    </location>
</feature>
<sequence>MILFSATSKSLNSVLRSLKYHFCTNFFDTLKVGVPALIYTIQNVLLYIAVENLEAATYMVTYQMKILTTAGFTVLMLDRKLSVFQWLSLVVLIAGVALVQINAGKIQSPTMSPLDLFNDTTTTTAPAVKEVLHQGNPLYGLLAVLAACVLSGFAGIYFEKILKGSNVSIWMRNIQLAILSIPCGIIIIAIKDHEAVFKDGFMQGFDWVVWIVVFVQAVGGLIVAVVIKYADNILKAFATSVAIIVGIMFPYKTTRPDIPTAMVLKEAEDTANGKQDAVNEEENKAAKI</sequence>
<evidence type="ECO:0000256" key="6">
    <source>
        <dbReference type="ARBA" id="ARBA00023136"/>
    </source>
</evidence>
<keyword evidence="6 7" id="KW-0472">Membrane</keyword>
<dbReference type="Proteomes" id="UP000887577">
    <property type="component" value="Unplaced"/>
</dbReference>
<dbReference type="AlphaFoldDB" id="A0A914Y7I5"/>
<dbReference type="NCBIfam" id="TIGR00803">
    <property type="entry name" value="nst"/>
    <property type="match status" value="1"/>
</dbReference>
<name>A0A914Y7I5_9BILA</name>
<evidence type="ECO:0000313" key="8">
    <source>
        <dbReference type="Proteomes" id="UP000887577"/>
    </source>
</evidence>
<dbReference type="GO" id="GO:0015165">
    <property type="term" value="F:pyrimidine nucleotide-sugar transmembrane transporter activity"/>
    <property type="evidence" value="ECO:0007669"/>
    <property type="project" value="InterPro"/>
</dbReference>
<proteinExistence type="inferred from homology"/>
<evidence type="ECO:0000256" key="5">
    <source>
        <dbReference type="ARBA" id="ARBA00022989"/>
    </source>
</evidence>
<keyword evidence="3" id="KW-0762">Sugar transport</keyword>
<evidence type="ECO:0000256" key="1">
    <source>
        <dbReference type="ARBA" id="ARBA00004141"/>
    </source>
</evidence>
<feature type="transmembrane region" description="Helical" evidence="7">
    <location>
        <begin position="170"/>
        <end position="191"/>
    </location>
</feature>
<dbReference type="Pfam" id="PF04142">
    <property type="entry name" value="Nuc_sug_transp"/>
    <property type="match status" value="1"/>
</dbReference>
<dbReference type="InterPro" id="IPR007271">
    <property type="entry name" value="Nuc_sug_transpt"/>
</dbReference>
<keyword evidence="8" id="KW-1185">Reference proteome</keyword>
<feature type="transmembrane region" description="Helical" evidence="7">
    <location>
        <begin position="233"/>
        <end position="251"/>
    </location>
</feature>
<dbReference type="InterPro" id="IPR037185">
    <property type="entry name" value="EmrE-like"/>
</dbReference>
<dbReference type="WBParaSite" id="PSU_v2.g15417.t1">
    <property type="protein sequence ID" value="PSU_v2.g15417.t1"/>
    <property type="gene ID" value="PSU_v2.g15417"/>
</dbReference>
<organism evidence="8 9">
    <name type="scientific">Panagrolaimus superbus</name>
    <dbReference type="NCBI Taxonomy" id="310955"/>
    <lineage>
        <taxon>Eukaryota</taxon>
        <taxon>Metazoa</taxon>
        <taxon>Ecdysozoa</taxon>
        <taxon>Nematoda</taxon>
        <taxon>Chromadorea</taxon>
        <taxon>Rhabditida</taxon>
        <taxon>Tylenchina</taxon>
        <taxon>Panagrolaimomorpha</taxon>
        <taxon>Panagrolaimoidea</taxon>
        <taxon>Panagrolaimidae</taxon>
        <taxon>Panagrolaimus</taxon>
    </lineage>
</organism>
<evidence type="ECO:0000256" key="3">
    <source>
        <dbReference type="ARBA" id="ARBA00022597"/>
    </source>
</evidence>
<feature type="transmembrane region" description="Helical" evidence="7">
    <location>
        <begin position="138"/>
        <end position="158"/>
    </location>
</feature>
<comment type="subcellular location">
    <subcellularLocation>
        <location evidence="1">Membrane</location>
        <topology evidence="1">Multi-pass membrane protein</topology>
    </subcellularLocation>
</comment>
<dbReference type="PIRSF" id="PIRSF005799">
    <property type="entry name" value="UDP-gal_transpt"/>
    <property type="match status" value="1"/>
</dbReference>
<accession>A0A914Y7I5</accession>
<dbReference type="SUPFAM" id="SSF103481">
    <property type="entry name" value="Multidrug resistance efflux transporter EmrE"/>
    <property type="match status" value="1"/>
</dbReference>
<dbReference type="GO" id="GO:0000139">
    <property type="term" value="C:Golgi membrane"/>
    <property type="evidence" value="ECO:0007669"/>
    <property type="project" value="InterPro"/>
</dbReference>
<keyword evidence="4 7" id="KW-0812">Transmembrane</keyword>
<evidence type="ECO:0000256" key="4">
    <source>
        <dbReference type="ARBA" id="ARBA00022692"/>
    </source>
</evidence>
<keyword evidence="5 7" id="KW-1133">Transmembrane helix</keyword>
<comment type="similarity">
    <text evidence="2">Belongs to the nucleotide-sugar transporter family. SLC35A subfamily.</text>
</comment>
<keyword evidence="3" id="KW-0813">Transport</keyword>
<evidence type="ECO:0000313" key="9">
    <source>
        <dbReference type="WBParaSite" id="PSU_v2.g15417.t1"/>
    </source>
</evidence>
<feature type="transmembrane region" description="Helical" evidence="7">
    <location>
        <begin position="207"/>
        <end position="226"/>
    </location>
</feature>
<dbReference type="PANTHER" id="PTHR10231">
    <property type="entry name" value="NUCLEOTIDE-SUGAR TRANSMEMBRANE TRANSPORTER"/>
    <property type="match status" value="1"/>
</dbReference>
<reference evidence="9" key="1">
    <citation type="submission" date="2022-11" db="UniProtKB">
        <authorList>
            <consortium name="WormBaseParasite"/>
        </authorList>
    </citation>
    <scope>IDENTIFICATION</scope>
</reference>
<evidence type="ECO:0000256" key="7">
    <source>
        <dbReference type="SAM" id="Phobius"/>
    </source>
</evidence>
<evidence type="ECO:0000256" key="2">
    <source>
        <dbReference type="ARBA" id="ARBA00009976"/>
    </source>
</evidence>
<protein>
    <submittedName>
        <fullName evidence="9">UDP-galactose transporter</fullName>
    </submittedName>
</protein>
<dbReference type="Gene3D" id="1.10.3730.20">
    <property type="match status" value="1"/>
</dbReference>